<gene>
    <name evidence="1" type="ORF">Vau01_099610</name>
</gene>
<dbReference type="EMBL" id="BOPG01000078">
    <property type="protein sequence ID" value="GIJ62445.1"/>
    <property type="molecule type" value="Genomic_DNA"/>
</dbReference>
<proteinExistence type="predicted"/>
<dbReference type="Gene3D" id="1.10.287.1060">
    <property type="entry name" value="ESAT-6-like"/>
    <property type="match status" value="1"/>
</dbReference>
<evidence type="ECO:0000313" key="2">
    <source>
        <dbReference type="Proteomes" id="UP000612585"/>
    </source>
</evidence>
<dbReference type="Pfam" id="PF06013">
    <property type="entry name" value="WXG100"/>
    <property type="match status" value="1"/>
</dbReference>
<evidence type="ECO:0008006" key="3">
    <source>
        <dbReference type="Google" id="ProtNLM"/>
    </source>
</evidence>
<name>A0A8J3ZIB5_9ACTN</name>
<dbReference type="InterPro" id="IPR010310">
    <property type="entry name" value="T7SS_ESAT-6-like"/>
</dbReference>
<comment type="caution">
    <text evidence="1">The sequence shown here is derived from an EMBL/GenBank/DDBJ whole genome shotgun (WGS) entry which is preliminary data.</text>
</comment>
<dbReference type="RefSeq" id="WP_204008104.1">
    <property type="nucleotide sequence ID" value="NZ_BOPG01000078.1"/>
</dbReference>
<accession>A0A8J3ZIB5</accession>
<protein>
    <recommendedName>
        <fullName evidence="3">WXG100 family type VII secretion target</fullName>
    </recommendedName>
</protein>
<dbReference type="SUPFAM" id="SSF140453">
    <property type="entry name" value="EsxAB dimer-like"/>
    <property type="match status" value="1"/>
</dbReference>
<evidence type="ECO:0000313" key="1">
    <source>
        <dbReference type="EMBL" id="GIJ62445.1"/>
    </source>
</evidence>
<organism evidence="1 2">
    <name type="scientific">Virgisporangium aurantiacum</name>
    <dbReference type="NCBI Taxonomy" id="175570"/>
    <lineage>
        <taxon>Bacteria</taxon>
        <taxon>Bacillati</taxon>
        <taxon>Actinomycetota</taxon>
        <taxon>Actinomycetes</taxon>
        <taxon>Micromonosporales</taxon>
        <taxon>Micromonosporaceae</taxon>
        <taxon>Virgisporangium</taxon>
    </lineage>
</organism>
<dbReference type="Proteomes" id="UP000612585">
    <property type="component" value="Unassembled WGS sequence"/>
</dbReference>
<keyword evidence="2" id="KW-1185">Reference proteome</keyword>
<reference evidence="1" key="1">
    <citation type="submission" date="2021-01" db="EMBL/GenBank/DDBJ databases">
        <title>Whole genome shotgun sequence of Virgisporangium aurantiacum NBRC 16421.</title>
        <authorList>
            <person name="Komaki H."/>
            <person name="Tamura T."/>
        </authorList>
    </citation>
    <scope>NUCLEOTIDE SEQUENCE</scope>
    <source>
        <strain evidence="1">NBRC 16421</strain>
    </source>
</reference>
<dbReference type="AlphaFoldDB" id="A0A8J3ZIB5"/>
<sequence length="98" mass="10386">MATYGLDPNGLLDSGMELRGVTKSVEAALHELDGYVQKFIAANAGGAADSYRHAQQLWNNGLTKMNSSLDQGATALDNIRDTYHIADTQGASLFGGQV</sequence>
<dbReference type="InterPro" id="IPR036689">
    <property type="entry name" value="ESAT-6-like_sf"/>
</dbReference>